<dbReference type="InterPro" id="IPR002156">
    <property type="entry name" value="RNaseH_domain"/>
</dbReference>
<dbReference type="InterPro" id="IPR044730">
    <property type="entry name" value="RNase_H-like_dom_plant"/>
</dbReference>
<dbReference type="InterPro" id="IPR012337">
    <property type="entry name" value="RNaseH-like_sf"/>
</dbReference>
<dbReference type="Pfam" id="PF13456">
    <property type="entry name" value="RVT_3"/>
    <property type="match status" value="1"/>
</dbReference>
<dbReference type="GO" id="GO:0004523">
    <property type="term" value="F:RNA-DNA hybrid ribonuclease activity"/>
    <property type="evidence" value="ECO:0007669"/>
    <property type="project" value="InterPro"/>
</dbReference>
<organism evidence="2 3">
    <name type="scientific">Cuscuta epithymum</name>
    <dbReference type="NCBI Taxonomy" id="186058"/>
    <lineage>
        <taxon>Eukaryota</taxon>
        <taxon>Viridiplantae</taxon>
        <taxon>Streptophyta</taxon>
        <taxon>Embryophyta</taxon>
        <taxon>Tracheophyta</taxon>
        <taxon>Spermatophyta</taxon>
        <taxon>Magnoliopsida</taxon>
        <taxon>eudicotyledons</taxon>
        <taxon>Gunneridae</taxon>
        <taxon>Pentapetalae</taxon>
        <taxon>asterids</taxon>
        <taxon>lamiids</taxon>
        <taxon>Solanales</taxon>
        <taxon>Convolvulaceae</taxon>
        <taxon>Cuscuteae</taxon>
        <taxon>Cuscuta</taxon>
        <taxon>Cuscuta subgen. Cuscuta</taxon>
    </lineage>
</organism>
<dbReference type="GO" id="GO:0003676">
    <property type="term" value="F:nucleic acid binding"/>
    <property type="evidence" value="ECO:0007669"/>
    <property type="project" value="InterPro"/>
</dbReference>
<name>A0AAV0EU02_9ASTE</name>
<evidence type="ECO:0000259" key="1">
    <source>
        <dbReference type="Pfam" id="PF13456"/>
    </source>
</evidence>
<feature type="domain" description="RNase H type-1" evidence="1">
    <location>
        <begin position="10"/>
        <end position="94"/>
    </location>
</feature>
<evidence type="ECO:0000313" key="3">
    <source>
        <dbReference type="Proteomes" id="UP001152523"/>
    </source>
</evidence>
<dbReference type="Proteomes" id="UP001152523">
    <property type="component" value="Unassembled WGS sequence"/>
</dbReference>
<dbReference type="AlphaFoldDB" id="A0AAV0EU02"/>
<comment type="caution">
    <text evidence="2">The sequence shown here is derived from an EMBL/GenBank/DDBJ whole genome shotgun (WGS) entry which is preliminary data.</text>
</comment>
<dbReference type="InterPro" id="IPR036397">
    <property type="entry name" value="RNaseH_sf"/>
</dbReference>
<dbReference type="SUPFAM" id="SSF53098">
    <property type="entry name" value="Ribonuclease H-like"/>
    <property type="match status" value="1"/>
</dbReference>
<dbReference type="Gene3D" id="3.30.420.10">
    <property type="entry name" value="Ribonuclease H-like superfamily/Ribonuclease H"/>
    <property type="match status" value="1"/>
</dbReference>
<accession>A0AAV0EU02</accession>
<proteinExistence type="predicted"/>
<reference evidence="2" key="1">
    <citation type="submission" date="2022-07" db="EMBL/GenBank/DDBJ databases">
        <authorList>
            <person name="Macas J."/>
            <person name="Novak P."/>
            <person name="Neumann P."/>
        </authorList>
    </citation>
    <scope>NUCLEOTIDE SEQUENCE</scope>
</reference>
<gene>
    <name evidence="2" type="ORF">CEPIT_LOCUS27718</name>
</gene>
<protein>
    <recommendedName>
        <fullName evidence="1">RNase H type-1 domain-containing protein</fullName>
    </recommendedName>
</protein>
<dbReference type="EMBL" id="CAMAPF010000943">
    <property type="protein sequence ID" value="CAH9126673.1"/>
    <property type="molecule type" value="Genomic_DNA"/>
</dbReference>
<sequence>MGSGYLNNKNNRASSALEAEMQAVILATRWMVEKGFDDFVVESDCSLALEYFAGKETRKWGRPIQETLQMSNRKHLSFVHSVRETNWVAHYIAAAQVKETEIFGSPGDLPIHAKRAYWMDFFGIPSFRF</sequence>
<evidence type="ECO:0000313" key="2">
    <source>
        <dbReference type="EMBL" id="CAH9126673.1"/>
    </source>
</evidence>
<dbReference type="CDD" id="cd06222">
    <property type="entry name" value="RNase_H_like"/>
    <property type="match status" value="1"/>
</dbReference>
<keyword evidence="3" id="KW-1185">Reference proteome</keyword>